<dbReference type="Proteomes" id="UP000239757">
    <property type="component" value="Unassembled WGS sequence"/>
</dbReference>
<dbReference type="AlphaFoldDB" id="A0A2P5X3R9"/>
<organism evidence="1 2">
    <name type="scientific">Gossypium barbadense</name>
    <name type="common">Sea Island cotton</name>
    <name type="synonym">Hibiscus barbadensis</name>
    <dbReference type="NCBI Taxonomy" id="3634"/>
    <lineage>
        <taxon>Eukaryota</taxon>
        <taxon>Viridiplantae</taxon>
        <taxon>Streptophyta</taxon>
        <taxon>Embryophyta</taxon>
        <taxon>Tracheophyta</taxon>
        <taxon>Spermatophyta</taxon>
        <taxon>Magnoliopsida</taxon>
        <taxon>eudicotyledons</taxon>
        <taxon>Gunneridae</taxon>
        <taxon>Pentapetalae</taxon>
        <taxon>rosids</taxon>
        <taxon>malvids</taxon>
        <taxon>Malvales</taxon>
        <taxon>Malvaceae</taxon>
        <taxon>Malvoideae</taxon>
        <taxon>Gossypium</taxon>
    </lineage>
</organism>
<evidence type="ECO:0000313" key="2">
    <source>
        <dbReference type="Proteomes" id="UP000239757"/>
    </source>
</evidence>
<reference evidence="1 2" key="1">
    <citation type="submission" date="2015-01" db="EMBL/GenBank/DDBJ databases">
        <title>Genome of allotetraploid Gossypium barbadense reveals genomic plasticity and fiber elongation in cotton evolution.</title>
        <authorList>
            <person name="Chen X."/>
            <person name="Liu X."/>
            <person name="Zhao B."/>
            <person name="Zheng H."/>
            <person name="Hu Y."/>
            <person name="Lu G."/>
            <person name="Yang C."/>
            <person name="Chen J."/>
            <person name="Shan C."/>
            <person name="Zhang L."/>
            <person name="Zhou Y."/>
            <person name="Wang L."/>
            <person name="Guo W."/>
            <person name="Bai Y."/>
            <person name="Ruan J."/>
            <person name="Shangguan X."/>
            <person name="Mao Y."/>
            <person name="Jiang J."/>
            <person name="Zhu Y."/>
            <person name="Lei J."/>
            <person name="Kang H."/>
            <person name="Chen S."/>
            <person name="He X."/>
            <person name="Wang R."/>
            <person name="Wang Y."/>
            <person name="Chen J."/>
            <person name="Wang L."/>
            <person name="Yu S."/>
            <person name="Wang B."/>
            <person name="Wei J."/>
            <person name="Song S."/>
            <person name="Lu X."/>
            <person name="Gao Z."/>
            <person name="Gu W."/>
            <person name="Deng X."/>
            <person name="Ma D."/>
            <person name="Wang S."/>
            <person name="Liang W."/>
            <person name="Fang L."/>
            <person name="Cai C."/>
            <person name="Zhu X."/>
            <person name="Zhou B."/>
            <person name="Zhang Y."/>
            <person name="Chen Z."/>
            <person name="Xu S."/>
            <person name="Zhu R."/>
            <person name="Wang S."/>
            <person name="Zhang T."/>
            <person name="Zhao G."/>
        </authorList>
    </citation>
    <scope>NUCLEOTIDE SEQUENCE [LARGE SCALE GENOMIC DNA]</scope>
    <source>
        <strain evidence="2">cv. Xinhai21</strain>
        <tissue evidence="1">Leaf</tissue>
    </source>
</reference>
<accession>A0A2P5X3R9</accession>
<dbReference type="EMBL" id="KZ665754">
    <property type="protein sequence ID" value="PPR97961.1"/>
    <property type="molecule type" value="Genomic_DNA"/>
</dbReference>
<name>A0A2P5X3R9_GOSBA</name>
<proteinExistence type="predicted"/>
<protein>
    <submittedName>
        <fullName evidence="1">Uncharacterized protein</fullName>
    </submittedName>
</protein>
<sequence length="127" mass="14487">MGHSRVLSSQPVRFVVFEIGCIGVHSHVARPCRSPFTSPMPVYAGARPCYFDRLNHGRWARSCCFPVLLWQDYPRPRLTAVATYHIPCWGKNLALFSHSLMHTHVPGRVVFRKPAFHDSVSMLDIKN</sequence>
<evidence type="ECO:0000313" key="1">
    <source>
        <dbReference type="EMBL" id="PPR97961.1"/>
    </source>
</evidence>
<gene>
    <name evidence="1" type="ORF">GOBAR_AA22706</name>
</gene>